<dbReference type="AlphaFoldDB" id="A0A2A2JI53"/>
<dbReference type="Proteomes" id="UP000218231">
    <property type="component" value="Unassembled WGS sequence"/>
</dbReference>
<keyword evidence="3" id="KW-1185">Reference proteome</keyword>
<gene>
    <name evidence="2" type="ORF">WR25_05134</name>
</gene>
<dbReference type="EMBL" id="LIAE01010414">
    <property type="protein sequence ID" value="PAV61393.1"/>
    <property type="molecule type" value="Genomic_DNA"/>
</dbReference>
<evidence type="ECO:0000313" key="3">
    <source>
        <dbReference type="Proteomes" id="UP000218231"/>
    </source>
</evidence>
<evidence type="ECO:0000313" key="2">
    <source>
        <dbReference type="EMBL" id="PAV61393.1"/>
    </source>
</evidence>
<organism evidence="2 3">
    <name type="scientific">Diploscapter pachys</name>
    <dbReference type="NCBI Taxonomy" id="2018661"/>
    <lineage>
        <taxon>Eukaryota</taxon>
        <taxon>Metazoa</taxon>
        <taxon>Ecdysozoa</taxon>
        <taxon>Nematoda</taxon>
        <taxon>Chromadorea</taxon>
        <taxon>Rhabditida</taxon>
        <taxon>Rhabditina</taxon>
        <taxon>Rhabditomorpha</taxon>
        <taxon>Rhabditoidea</taxon>
        <taxon>Rhabditidae</taxon>
        <taxon>Diploscapter</taxon>
    </lineage>
</organism>
<sequence>MIRSTEIPNIKDDDSSFAKISSKNQHARGGVANLTTKLIRLSPHLGDIGIGIGFGFGVGMTTSAGMLYCFPDANICLRLLPADPIARPAVAMCSRSSSAASLVLSSPALDEVLCTFG</sequence>
<proteinExistence type="predicted"/>
<accession>A0A2A2JI53</accession>
<comment type="caution">
    <text evidence="2">The sequence shown here is derived from an EMBL/GenBank/DDBJ whole genome shotgun (WGS) entry which is preliminary data.</text>
</comment>
<name>A0A2A2JI53_9BILA</name>
<feature type="transmembrane region" description="Helical" evidence="1">
    <location>
        <begin position="48"/>
        <end position="70"/>
    </location>
</feature>
<keyword evidence="1" id="KW-0472">Membrane</keyword>
<reference evidence="2 3" key="1">
    <citation type="journal article" date="2017" name="Curr. Biol.">
        <title>Genome architecture and evolution of a unichromosomal asexual nematode.</title>
        <authorList>
            <person name="Fradin H."/>
            <person name="Zegar C."/>
            <person name="Gutwein M."/>
            <person name="Lucas J."/>
            <person name="Kovtun M."/>
            <person name="Corcoran D."/>
            <person name="Baugh L.R."/>
            <person name="Kiontke K."/>
            <person name="Gunsalus K."/>
            <person name="Fitch D.H."/>
            <person name="Piano F."/>
        </authorList>
    </citation>
    <scope>NUCLEOTIDE SEQUENCE [LARGE SCALE GENOMIC DNA]</scope>
    <source>
        <strain evidence="2">PF1309</strain>
    </source>
</reference>
<protein>
    <submittedName>
        <fullName evidence="2">Uncharacterized protein</fullName>
    </submittedName>
</protein>
<evidence type="ECO:0000256" key="1">
    <source>
        <dbReference type="SAM" id="Phobius"/>
    </source>
</evidence>
<keyword evidence="1" id="KW-1133">Transmembrane helix</keyword>
<keyword evidence="1" id="KW-0812">Transmembrane</keyword>